<comment type="caution">
    <text evidence="1">The sequence shown here is derived from an EMBL/GenBank/DDBJ whole genome shotgun (WGS) entry which is preliminary data.</text>
</comment>
<dbReference type="Proteomes" id="UP001142489">
    <property type="component" value="Unassembled WGS sequence"/>
</dbReference>
<name>A0A9Q0XM89_9SAUR</name>
<proteinExistence type="predicted"/>
<reference evidence="1" key="1">
    <citation type="journal article" date="2023" name="DNA Res.">
        <title>Chromosome-level genome assembly of Phrynocephalus forsythii using third-generation DNA sequencing and Hi-C analysis.</title>
        <authorList>
            <person name="Qi Y."/>
            <person name="Zhao W."/>
            <person name="Zhao Y."/>
            <person name="Niu C."/>
            <person name="Cao S."/>
            <person name="Zhang Y."/>
        </authorList>
    </citation>
    <scope>NUCLEOTIDE SEQUENCE</scope>
    <source>
        <tissue evidence="1">Muscle</tissue>
    </source>
</reference>
<dbReference type="EMBL" id="JAPFRF010000010">
    <property type="protein sequence ID" value="KAJ7320011.1"/>
    <property type="molecule type" value="Genomic_DNA"/>
</dbReference>
<keyword evidence="2" id="KW-1185">Reference proteome</keyword>
<gene>
    <name evidence="1" type="ORF">JRQ81_019522</name>
</gene>
<organism evidence="1 2">
    <name type="scientific">Phrynocephalus forsythii</name>
    <dbReference type="NCBI Taxonomy" id="171643"/>
    <lineage>
        <taxon>Eukaryota</taxon>
        <taxon>Metazoa</taxon>
        <taxon>Chordata</taxon>
        <taxon>Craniata</taxon>
        <taxon>Vertebrata</taxon>
        <taxon>Euteleostomi</taxon>
        <taxon>Lepidosauria</taxon>
        <taxon>Squamata</taxon>
        <taxon>Bifurcata</taxon>
        <taxon>Unidentata</taxon>
        <taxon>Episquamata</taxon>
        <taxon>Toxicofera</taxon>
        <taxon>Iguania</taxon>
        <taxon>Acrodonta</taxon>
        <taxon>Agamidae</taxon>
        <taxon>Agaminae</taxon>
        <taxon>Phrynocephalus</taxon>
    </lineage>
</organism>
<protein>
    <submittedName>
        <fullName evidence="1">Uncharacterized protein</fullName>
    </submittedName>
</protein>
<dbReference type="AlphaFoldDB" id="A0A9Q0XM89"/>
<evidence type="ECO:0000313" key="2">
    <source>
        <dbReference type="Proteomes" id="UP001142489"/>
    </source>
</evidence>
<evidence type="ECO:0000313" key="1">
    <source>
        <dbReference type="EMBL" id="KAJ7320011.1"/>
    </source>
</evidence>
<accession>A0A9Q0XM89</accession>
<sequence>MDVAFSSVQQHPDMVLLLVSVARLLALPEKLNVSADRQQVTTQRKVKRRWEENL</sequence>